<protein>
    <recommendedName>
        <fullName evidence="4">Outer membrane protein beta-barrel domain-containing protein</fullName>
    </recommendedName>
</protein>
<name>A0A2S7SPU6_9BACT</name>
<evidence type="ECO:0000313" key="3">
    <source>
        <dbReference type="Proteomes" id="UP000239872"/>
    </source>
</evidence>
<comment type="caution">
    <text evidence="2">The sequence shown here is derived from an EMBL/GenBank/DDBJ whole genome shotgun (WGS) entry which is preliminary data.</text>
</comment>
<dbReference type="EMBL" id="PPSL01000014">
    <property type="protein sequence ID" value="PQJ08764.1"/>
    <property type="molecule type" value="Genomic_DNA"/>
</dbReference>
<evidence type="ECO:0000313" key="2">
    <source>
        <dbReference type="EMBL" id="PQJ08764.1"/>
    </source>
</evidence>
<dbReference type="AlphaFoldDB" id="A0A2S7SPU6"/>
<keyword evidence="1" id="KW-0732">Signal</keyword>
<dbReference type="RefSeq" id="WP_105041494.1">
    <property type="nucleotide sequence ID" value="NZ_PPSL01000014.1"/>
</dbReference>
<feature type="signal peptide" evidence="1">
    <location>
        <begin position="1"/>
        <end position="19"/>
    </location>
</feature>
<gene>
    <name evidence="2" type="ORF">CJD36_022645</name>
</gene>
<organism evidence="2 3">
    <name type="scientific">Flavipsychrobacter stenotrophus</name>
    <dbReference type="NCBI Taxonomy" id="2077091"/>
    <lineage>
        <taxon>Bacteria</taxon>
        <taxon>Pseudomonadati</taxon>
        <taxon>Bacteroidota</taxon>
        <taxon>Chitinophagia</taxon>
        <taxon>Chitinophagales</taxon>
        <taxon>Chitinophagaceae</taxon>
        <taxon>Flavipsychrobacter</taxon>
    </lineage>
</organism>
<accession>A0A2S7SPU6</accession>
<dbReference type="Proteomes" id="UP000239872">
    <property type="component" value="Unassembled WGS sequence"/>
</dbReference>
<dbReference type="OrthoDB" id="1098580at2"/>
<sequence length="207" mass="22895">MKQMLCTLLLCAGLLSVSAQDVYNSSGKANGYRKKEQKGYDPAKLVIGGGLNAGLSSGYANFGISPKVGYKLTDFLAVGVGLGYQYYKIYDYTLSNNQEQFQHYNIVFPGVWAKCMVYNPIFIATDFEYDITNIRYYVPDYSSGTADRTVRRTQSVTAACLLVGAGYKQSLGGRTSATFEIMYDVLQADYSPYKSQLVYRAGIYVGL</sequence>
<evidence type="ECO:0008006" key="4">
    <source>
        <dbReference type="Google" id="ProtNLM"/>
    </source>
</evidence>
<evidence type="ECO:0000256" key="1">
    <source>
        <dbReference type="SAM" id="SignalP"/>
    </source>
</evidence>
<feature type="chain" id="PRO_5015645855" description="Outer membrane protein beta-barrel domain-containing protein" evidence="1">
    <location>
        <begin position="20"/>
        <end position="207"/>
    </location>
</feature>
<keyword evidence="3" id="KW-1185">Reference proteome</keyword>
<proteinExistence type="predicted"/>
<reference evidence="2 3" key="1">
    <citation type="submission" date="2018-01" db="EMBL/GenBank/DDBJ databases">
        <title>A novel member of the phylum Bacteroidetes isolated from glacier ice.</title>
        <authorList>
            <person name="Liu Q."/>
            <person name="Xin Y.-H."/>
        </authorList>
    </citation>
    <scope>NUCLEOTIDE SEQUENCE [LARGE SCALE GENOMIC DNA]</scope>
    <source>
        <strain evidence="2 3">RB1R16</strain>
    </source>
</reference>